<accession>A0A9X1LQF2</accession>
<dbReference type="InterPro" id="IPR020904">
    <property type="entry name" value="Sc_DH/Rdtase_CS"/>
</dbReference>
<dbReference type="AlphaFoldDB" id="A0A9X1LQF2"/>
<dbReference type="GO" id="GO:0016616">
    <property type="term" value="F:oxidoreductase activity, acting on the CH-OH group of donors, NAD or NADP as acceptor"/>
    <property type="evidence" value="ECO:0007669"/>
    <property type="project" value="TreeGrafter"/>
</dbReference>
<dbReference type="Pfam" id="PF13561">
    <property type="entry name" value="adh_short_C2"/>
    <property type="match status" value="1"/>
</dbReference>
<dbReference type="SUPFAM" id="SSF51735">
    <property type="entry name" value="NAD(P)-binding Rossmann-fold domains"/>
    <property type="match status" value="1"/>
</dbReference>
<keyword evidence="2" id="KW-0560">Oxidoreductase</keyword>
<evidence type="ECO:0000256" key="2">
    <source>
        <dbReference type="ARBA" id="ARBA00023002"/>
    </source>
</evidence>
<dbReference type="EMBL" id="JAGTTM010000004">
    <property type="protein sequence ID" value="MCC2030064.1"/>
    <property type="molecule type" value="Genomic_DNA"/>
</dbReference>
<comment type="similarity">
    <text evidence="1">Belongs to the short-chain dehydrogenases/reductases (SDR) family.</text>
</comment>
<dbReference type="NCBIfam" id="NF005559">
    <property type="entry name" value="PRK07231.1"/>
    <property type="match status" value="1"/>
</dbReference>
<comment type="caution">
    <text evidence="3">The sequence shown here is derived from an EMBL/GenBank/DDBJ whole genome shotgun (WGS) entry which is preliminary data.</text>
</comment>
<dbReference type="FunFam" id="3.40.50.720:FF:000084">
    <property type="entry name" value="Short-chain dehydrogenase reductase"/>
    <property type="match status" value="1"/>
</dbReference>
<gene>
    <name evidence="3" type="ORF">KEC56_11160</name>
</gene>
<proteinExistence type="inferred from homology"/>
<dbReference type="PRINTS" id="PR00081">
    <property type="entry name" value="GDHRDH"/>
</dbReference>
<evidence type="ECO:0000313" key="3">
    <source>
        <dbReference type="EMBL" id="MCC2030064.1"/>
    </source>
</evidence>
<keyword evidence="4" id="KW-1185">Reference proteome</keyword>
<sequence length="250" mass="25939">MTSEDLAGKTAIVSGGARGIGEAHCRALAAAGATVIIGDVLREEGEALARELGDRARFAELDVTDREQWAECVGIALGAGTGTLDILVNNAGINQPTPIEKMPAETWDRVLQINLTGHFNGIQAVIPAMRESGGGSIVNTASITAVIPPSQLAPYVASKMAIVGLTQIAALELGQYGIRVNALQPGYTDTPMMKGGDEAAITSAMPIRRYGRPEEVADMMLYLVTRATYTTGSVLPVDGGAVAGVGYAVD</sequence>
<dbReference type="PRINTS" id="PR00080">
    <property type="entry name" value="SDRFAMILY"/>
</dbReference>
<dbReference type="PANTHER" id="PTHR42760:SF133">
    <property type="entry name" value="3-OXOACYL-[ACYL-CARRIER-PROTEIN] REDUCTASE"/>
    <property type="match status" value="1"/>
</dbReference>
<reference evidence="3" key="1">
    <citation type="submission" date="2021-04" db="EMBL/GenBank/DDBJ databases">
        <title>Microbacterium tenobrionis sp. nov. and Microbacterium allomyrinae sp. nov., isolated from larvae of Tenobrio molitor and Allomyrina dichotoma, respectively.</title>
        <authorList>
            <person name="Lee S.D."/>
        </authorList>
    </citation>
    <scope>NUCLEOTIDE SEQUENCE</scope>
    <source>
        <strain evidence="3">YMB-B2</strain>
    </source>
</reference>
<protein>
    <submittedName>
        <fullName evidence="3">SDR family oxidoreductase</fullName>
    </submittedName>
</protein>
<evidence type="ECO:0000313" key="4">
    <source>
        <dbReference type="Proteomes" id="UP001139289"/>
    </source>
</evidence>
<dbReference type="RefSeq" id="WP_227531019.1">
    <property type="nucleotide sequence ID" value="NZ_JAGTTM010000004.1"/>
</dbReference>
<dbReference type="InterPro" id="IPR002347">
    <property type="entry name" value="SDR_fam"/>
</dbReference>
<dbReference type="Gene3D" id="3.40.50.720">
    <property type="entry name" value="NAD(P)-binding Rossmann-like Domain"/>
    <property type="match status" value="1"/>
</dbReference>
<dbReference type="InterPro" id="IPR036291">
    <property type="entry name" value="NAD(P)-bd_dom_sf"/>
</dbReference>
<organism evidence="3 4">
    <name type="scientific">Microbacterium tenebrionis</name>
    <dbReference type="NCBI Taxonomy" id="2830665"/>
    <lineage>
        <taxon>Bacteria</taxon>
        <taxon>Bacillati</taxon>
        <taxon>Actinomycetota</taxon>
        <taxon>Actinomycetes</taxon>
        <taxon>Micrococcales</taxon>
        <taxon>Microbacteriaceae</taxon>
        <taxon>Microbacterium</taxon>
    </lineage>
</organism>
<name>A0A9X1LQF2_9MICO</name>
<evidence type="ECO:0000256" key="1">
    <source>
        <dbReference type="ARBA" id="ARBA00006484"/>
    </source>
</evidence>
<dbReference type="PROSITE" id="PS00061">
    <property type="entry name" value="ADH_SHORT"/>
    <property type="match status" value="1"/>
</dbReference>
<dbReference type="Proteomes" id="UP001139289">
    <property type="component" value="Unassembled WGS sequence"/>
</dbReference>
<dbReference type="PANTHER" id="PTHR42760">
    <property type="entry name" value="SHORT-CHAIN DEHYDROGENASES/REDUCTASES FAMILY MEMBER"/>
    <property type="match status" value="1"/>
</dbReference>